<name>A0A378J976_9GAMM</name>
<reference evidence="3 4" key="1">
    <citation type="submission" date="2018-06" db="EMBL/GenBank/DDBJ databases">
        <authorList>
            <consortium name="Pathogen Informatics"/>
            <person name="Doyle S."/>
        </authorList>
    </citation>
    <scope>NUCLEOTIDE SEQUENCE [LARGE SCALE GENOMIC DNA]</scope>
    <source>
        <strain evidence="3 4">NCTC13292</strain>
    </source>
</reference>
<dbReference type="InterPro" id="IPR036249">
    <property type="entry name" value="Thioredoxin-like_sf"/>
</dbReference>
<dbReference type="Gene3D" id="3.40.30.10">
    <property type="entry name" value="Glutaredoxin"/>
    <property type="match status" value="1"/>
</dbReference>
<dbReference type="Proteomes" id="UP000254677">
    <property type="component" value="Unassembled WGS sequence"/>
</dbReference>
<gene>
    <name evidence="3" type="ORF">NCTC13292_00728</name>
</gene>
<feature type="domain" description="Thioredoxin" evidence="2">
    <location>
        <begin position="5"/>
        <end position="127"/>
    </location>
</feature>
<protein>
    <submittedName>
        <fullName evidence="3">Conjugative transfer protein</fullName>
    </submittedName>
</protein>
<dbReference type="SUPFAM" id="SSF52833">
    <property type="entry name" value="Thioredoxin-like"/>
    <property type="match status" value="1"/>
</dbReference>
<proteinExistence type="predicted"/>
<organism evidence="3 4">
    <name type="scientific">Legionella donaldsonii</name>
    <dbReference type="NCBI Taxonomy" id="45060"/>
    <lineage>
        <taxon>Bacteria</taxon>
        <taxon>Pseudomonadati</taxon>
        <taxon>Pseudomonadota</taxon>
        <taxon>Gammaproteobacteria</taxon>
        <taxon>Legionellales</taxon>
        <taxon>Legionellaceae</taxon>
        <taxon>Legionella</taxon>
    </lineage>
</organism>
<evidence type="ECO:0000313" key="3">
    <source>
        <dbReference type="EMBL" id="STX41120.1"/>
    </source>
</evidence>
<dbReference type="RefSeq" id="WP_115220536.1">
    <property type="nucleotide sequence ID" value="NZ_UGOA01000001.1"/>
</dbReference>
<evidence type="ECO:0000313" key="4">
    <source>
        <dbReference type="Proteomes" id="UP000254677"/>
    </source>
</evidence>
<dbReference type="InterPro" id="IPR013766">
    <property type="entry name" value="Thioredoxin_domain"/>
</dbReference>
<dbReference type="OrthoDB" id="5559625at2"/>
<dbReference type="InterPro" id="IPR039555">
    <property type="entry name" value="TraF/TrbB"/>
</dbReference>
<dbReference type="PROSITE" id="PS51352">
    <property type="entry name" value="THIOREDOXIN_2"/>
    <property type="match status" value="1"/>
</dbReference>
<dbReference type="Pfam" id="PF13728">
    <property type="entry name" value="TraF"/>
    <property type="match status" value="1"/>
</dbReference>
<keyword evidence="1" id="KW-0732">Signal</keyword>
<feature type="chain" id="PRO_5017078630" evidence="1">
    <location>
        <begin position="19"/>
        <end position="139"/>
    </location>
</feature>
<accession>A0A378J976</accession>
<sequence>MTRLIALMLILMSLTVQATEPFFKTHGLVFFYGSECPHCQRFAPIVRRYADENQVAVLPLSLDDKALPDFDDFLPATSEWLTAAFRDKPIEYPALFVVNPKTKALYPVSIGAMEAYELNARMETLISRINAYEAQGESL</sequence>
<dbReference type="EMBL" id="UGOA01000001">
    <property type="protein sequence ID" value="STX41120.1"/>
    <property type="molecule type" value="Genomic_DNA"/>
</dbReference>
<keyword evidence="4" id="KW-1185">Reference proteome</keyword>
<dbReference type="CDD" id="cd01659">
    <property type="entry name" value="TRX_superfamily"/>
    <property type="match status" value="1"/>
</dbReference>
<evidence type="ECO:0000256" key="1">
    <source>
        <dbReference type="SAM" id="SignalP"/>
    </source>
</evidence>
<dbReference type="AlphaFoldDB" id="A0A378J976"/>
<evidence type="ECO:0000259" key="2">
    <source>
        <dbReference type="PROSITE" id="PS51352"/>
    </source>
</evidence>
<feature type="signal peptide" evidence="1">
    <location>
        <begin position="1"/>
        <end position="18"/>
    </location>
</feature>